<evidence type="ECO:0000256" key="1">
    <source>
        <dbReference type="ARBA" id="ARBA00007657"/>
    </source>
</evidence>
<evidence type="ECO:0000256" key="4">
    <source>
        <dbReference type="SAM" id="MobiDB-lite"/>
    </source>
</evidence>
<dbReference type="Gene3D" id="1.25.10.10">
    <property type="entry name" value="Leucine-rich Repeat Variant"/>
    <property type="match status" value="1"/>
</dbReference>
<comment type="caution">
    <text evidence="6">The sequence shown here is derived from an EMBL/GenBank/DDBJ whole genome shotgun (WGS) entry which is preliminary data.</text>
</comment>
<dbReference type="InterPro" id="IPR039852">
    <property type="entry name" value="CAND1/CAND2"/>
</dbReference>
<evidence type="ECO:0000313" key="7">
    <source>
        <dbReference type="Proteomes" id="UP001360560"/>
    </source>
</evidence>
<name>A0AAV5QE80_9ASCO</name>
<dbReference type="SUPFAM" id="SSF48371">
    <property type="entry name" value="ARM repeat"/>
    <property type="match status" value="1"/>
</dbReference>
<feature type="domain" description="TATA-binding protein interacting (TIP20)" evidence="5">
    <location>
        <begin position="1105"/>
        <end position="1273"/>
    </location>
</feature>
<keyword evidence="3" id="KW-0833">Ubl conjugation pathway</keyword>
<dbReference type="InterPro" id="IPR016024">
    <property type="entry name" value="ARM-type_fold"/>
</dbReference>
<comment type="similarity">
    <text evidence="1">Belongs to the CAND family.</text>
</comment>
<dbReference type="InterPro" id="IPR011989">
    <property type="entry name" value="ARM-like"/>
</dbReference>
<dbReference type="PANTHER" id="PTHR12696">
    <property type="entry name" value="TIP120"/>
    <property type="match status" value="1"/>
</dbReference>
<dbReference type="GO" id="GO:0010265">
    <property type="term" value="P:SCF complex assembly"/>
    <property type="evidence" value="ECO:0007669"/>
    <property type="project" value="InterPro"/>
</dbReference>
<dbReference type="RefSeq" id="XP_064849989.1">
    <property type="nucleotide sequence ID" value="XM_064993917.1"/>
</dbReference>
<gene>
    <name evidence="6" type="ORF">DASC09_003140</name>
</gene>
<dbReference type="Proteomes" id="UP001360560">
    <property type="component" value="Unassembled WGS sequence"/>
</dbReference>
<dbReference type="GeneID" id="90070968"/>
<feature type="region of interest" description="Disordered" evidence="4">
    <location>
        <begin position="353"/>
        <end position="384"/>
    </location>
</feature>
<dbReference type="InterPro" id="IPR013932">
    <property type="entry name" value="TATA-bd_TIP120"/>
</dbReference>
<protein>
    <recommendedName>
        <fullName evidence="5">TATA-binding protein interacting (TIP20) domain-containing protein</fullName>
    </recommendedName>
</protein>
<organism evidence="6 7">
    <name type="scientific">Saccharomycopsis crataegensis</name>
    <dbReference type="NCBI Taxonomy" id="43959"/>
    <lineage>
        <taxon>Eukaryota</taxon>
        <taxon>Fungi</taxon>
        <taxon>Dikarya</taxon>
        <taxon>Ascomycota</taxon>
        <taxon>Saccharomycotina</taxon>
        <taxon>Saccharomycetes</taxon>
        <taxon>Saccharomycopsidaceae</taxon>
        <taxon>Saccharomycopsis</taxon>
    </lineage>
</organism>
<dbReference type="EMBL" id="BTFZ01000001">
    <property type="protein sequence ID" value="GMM32989.1"/>
    <property type="molecule type" value="Genomic_DNA"/>
</dbReference>
<evidence type="ECO:0000313" key="6">
    <source>
        <dbReference type="EMBL" id="GMM32989.1"/>
    </source>
</evidence>
<keyword evidence="2" id="KW-0677">Repeat</keyword>
<evidence type="ECO:0000256" key="3">
    <source>
        <dbReference type="ARBA" id="ARBA00022786"/>
    </source>
</evidence>
<feature type="compositionally biased region" description="Acidic residues" evidence="4">
    <location>
        <begin position="353"/>
        <end position="383"/>
    </location>
</feature>
<evidence type="ECO:0000259" key="5">
    <source>
        <dbReference type="Pfam" id="PF08623"/>
    </source>
</evidence>
<sequence length="1291" mass="146920">MDFNTNLNDLSDRAKDVDPDIRFMAVSDIDKMLCGHKNQLASNSYKLKNVAILLCQLLQDSNPDVQNQAVKTFQSLGAVFNESHIHLLDVTIGTVFDMVQKDQSTRKDNEMVMASSNYTMALRYFIQNLNYSKQSAAEAVVSRIFPSIVNNHTQVIQSLDYIEILSDLIKYNGFALDGPRIKQALILLINSSYKCYGILSTKSISTLSLLMSYSTTAAQAENIVDRAFLDAGGIQSINPSLDQFQLETVRLNIMLNLSKTKNSEKFVSRFDSIFEVLKDDLFLDRFEDVEMDDEDNEINDDIAKFDELRDVSLSCIENLLSLFYKNFNNHNESILAITKLFLKYDPFNFGDDDDEEEEADTMDEDEDEIDFSDDDEYEDDGGNDDISWRLRKQSAKLIGILVKKSRGVILHALFDERHFDLLVTKLNDSNDLVVSEVLCTLTIIIQQIHELGDSDKELYGKLINKLEYVVKSITKNLAKSKNVNSLNNYLSFVSKLLDVSKSYFTSNFILSILSAIQSFKASSASNFQLDTDLIDLYTGLFQQHNLVGLKSKLDSIISDLVVGISSNARNASLASINSSIYLVQNMTKHHIDYSEFPSFNSVLSLAIEKSGSKKFDSELREKCSTFLIAVYKGFRLDDSSISEQILAVIKTNLTYDSLSEPTLVSIGKLFGFDVTVNDIPSYWLVEVIDISLKFISSNNQVNQPSLHKEALELIVKIIKSSQLENKLDHDIYVRIIESLISKQFIDIKQYENKLLAIGILLSKITQCNISLVEQIVMLIQDGISSKIEDDYPLILITKHLTHKVDGEKLYDELFNKDSFDKPILSPAILSTVVVESHLHHKIAEFEKLLMCGVSDEKQLIFILNFLGNVSKFKKLEIELSVFLELLRTYQSNETVKLTIAGNIGKFISRDINSYLPHILKSLKSASENEAEETKSLRYCLLLALRQELDIKYRDFEHNRLNSKAHNNIVNESSASSIWKVVEEIESKEELSVTELGVASEILTLIVLAREDFIGNFQRYLDAEEAQWNYLSMNYLLLSAIKQLISQEYFSDDTKKQFLRGDNFVRFVNSCLNSSSLDLKQMSLNLLLSVFRIDFDEYFNRRIIQTNILMNILVELKPRTEFIKKIQIGPFKTKIDDGIELRKSVYELLFAILGNDLFIKSIGEDAANSSKGMLESILQNIVDFGLKDISEIILIANLMIQNILKISKYAIFADPAVFDNFMTRSNKLLNKKLNDKSTKQQVEEQKESVKYMSKTIKQLDSIIEHADSDEVSGTLVGKWREFERDNVQAFQV</sequence>
<reference evidence="6 7" key="1">
    <citation type="journal article" date="2023" name="Elife">
        <title>Identification of key yeast species and microbe-microbe interactions impacting larval growth of Drosophila in the wild.</title>
        <authorList>
            <person name="Mure A."/>
            <person name="Sugiura Y."/>
            <person name="Maeda R."/>
            <person name="Honda K."/>
            <person name="Sakurai N."/>
            <person name="Takahashi Y."/>
            <person name="Watada M."/>
            <person name="Katoh T."/>
            <person name="Gotoh A."/>
            <person name="Gotoh Y."/>
            <person name="Taniguchi I."/>
            <person name="Nakamura K."/>
            <person name="Hayashi T."/>
            <person name="Katayama T."/>
            <person name="Uemura T."/>
            <person name="Hattori Y."/>
        </authorList>
    </citation>
    <scope>NUCLEOTIDE SEQUENCE [LARGE SCALE GENOMIC DNA]</scope>
    <source>
        <strain evidence="6 7">SC-9</strain>
    </source>
</reference>
<keyword evidence="7" id="KW-1185">Reference proteome</keyword>
<accession>A0AAV5QE80</accession>
<dbReference type="Pfam" id="PF08623">
    <property type="entry name" value="TIP120"/>
    <property type="match status" value="1"/>
</dbReference>
<proteinExistence type="inferred from homology"/>
<evidence type="ECO:0000256" key="2">
    <source>
        <dbReference type="ARBA" id="ARBA00022737"/>
    </source>
</evidence>